<evidence type="ECO:0000313" key="2">
    <source>
        <dbReference type="Proteomes" id="UP000515928"/>
    </source>
</evidence>
<keyword evidence="2" id="KW-1185">Reference proteome</keyword>
<dbReference type="RefSeq" id="WP_187533780.1">
    <property type="nucleotide sequence ID" value="NZ_CBCSHU010000005.1"/>
</dbReference>
<reference evidence="1 2" key="1">
    <citation type="submission" date="2020-08" db="EMBL/GenBank/DDBJ databases">
        <title>Genome sequence of Erysipelothrix inopinata DSM 15511T.</title>
        <authorList>
            <person name="Hyun D.-W."/>
            <person name="Bae J.-W."/>
        </authorList>
    </citation>
    <scope>NUCLEOTIDE SEQUENCE [LARGE SCALE GENOMIC DNA]</scope>
    <source>
        <strain evidence="1 2">DSM 15511</strain>
    </source>
</reference>
<organism evidence="1 2">
    <name type="scientific">Erysipelothrix inopinata</name>
    <dbReference type="NCBI Taxonomy" id="225084"/>
    <lineage>
        <taxon>Bacteria</taxon>
        <taxon>Bacillati</taxon>
        <taxon>Bacillota</taxon>
        <taxon>Erysipelotrichia</taxon>
        <taxon>Erysipelotrichales</taxon>
        <taxon>Erysipelotrichaceae</taxon>
        <taxon>Erysipelothrix</taxon>
    </lineage>
</organism>
<dbReference type="EMBL" id="CP060715">
    <property type="protein sequence ID" value="QNN60656.1"/>
    <property type="molecule type" value="Genomic_DNA"/>
</dbReference>
<dbReference type="Gene3D" id="2.30.110.10">
    <property type="entry name" value="Electron Transport, Fmn-binding Protein, Chain A"/>
    <property type="match status" value="1"/>
</dbReference>
<dbReference type="KEGG" id="eio:H9L01_09860"/>
<dbReference type="SUPFAM" id="SSF50475">
    <property type="entry name" value="FMN-binding split barrel"/>
    <property type="match status" value="1"/>
</dbReference>
<proteinExistence type="predicted"/>
<accession>A0A7G9RYI1</accession>
<evidence type="ECO:0000313" key="1">
    <source>
        <dbReference type="EMBL" id="QNN60656.1"/>
    </source>
</evidence>
<dbReference type="Proteomes" id="UP000515928">
    <property type="component" value="Chromosome"/>
</dbReference>
<gene>
    <name evidence="1" type="ORF">H9L01_09860</name>
</gene>
<protein>
    <recommendedName>
        <fullName evidence="3">Pyridoxamine 5'-phosphate oxidase family protein</fullName>
    </recommendedName>
</protein>
<name>A0A7G9RYI1_9FIRM</name>
<sequence length="206" mass="24590">MTQHRNSNENTVRNYWKSLPNYPSDLLEKWFYHHEESELVGTLSMLDRDGALKSRSLKIESIDAFGNFYIAMNIDSFWMDLTESQSVSLSFNNYDTYQQANLQGTIEITRVQDSLRNYLKQDSSVRAYSLISDYPQPVVSKFEACARFAWKKQEIENRDQEINPNWTLFIIKPHKFEFIVTSKDDMPECLEYIKRDDHWCHQYQWI</sequence>
<dbReference type="AlphaFoldDB" id="A0A7G9RYI1"/>
<evidence type="ECO:0008006" key="3">
    <source>
        <dbReference type="Google" id="ProtNLM"/>
    </source>
</evidence>
<dbReference type="InterPro" id="IPR012349">
    <property type="entry name" value="Split_barrel_FMN-bd"/>
</dbReference>